<proteinExistence type="predicted"/>
<dbReference type="Proteomes" id="UP000494117">
    <property type="component" value="Unassembled WGS sequence"/>
</dbReference>
<feature type="transmembrane region" description="Helical" evidence="1">
    <location>
        <begin position="45"/>
        <end position="63"/>
    </location>
</feature>
<keyword evidence="1" id="KW-0812">Transmembrane</keyword>
<sequence>MDEPLGGRWSFRVPVLQPKGASALFGLALASAGASALTAASWHGMAWAAGAAIALLLALAGLLHSARSSLSPVSALRTAAGAGRWQVRLPQGWQDARLLQGQRGPRWLTLTFLPLSTGSTAFTNSTITLTVWQRTLRPESWRRLCLLAGATRPARPAASLREAS</sequence>
<evidence type="ECO:0000313" key="3">
    <source>
        <dbReference type="Proteomes" id="UP000494117"/>
    </source>
</evidence>
<dbReference type="RefSeq" id="WP_246302252.1">
    <property type="nucleotide sequence ID" value="NZ_CADILG010000041.1"/>
</dbReference>
<keyword evidence="1" id="KW-1133">Transmembrane helix</keyword>
<accession>A0A6S7EE55</accession>
<protein>
    <submittedName>
        <fullName evidence="2">Uncharacterized protein</fullName>
    </submittedName>
</protein>
<gene>
    <name evidence="2" type="ORF">LMG26858_04599</name>
</gene>
<evidence type="ECO:0000256" key="1">
    <source>
        <dbReference type="SAM" id="Phobius"/>
    </source>
</evidence>
<organism evidence="2 3">
    <name type="scientific">Achromobacter anxifer</name>
    <dbReference type="NCBI Taxonomy" id="1287737"/>
    <lineage>
        <taxon>Bacteria</taxon>
        <taxon>Pseudomonadati</taxon>
        <taxon>Pseudomonadota</taxon>
        <taxon>Betaproteobacteria</taxon>
        <taxon>Burkholderiales</taxon>
        <taxon>Alcaligenaceae</taxon>
        <taxon>Achromobacter</taxon>
    </lineage>
</organism>
<evidence type="ECO:0000313" key="2">
    <source>
        <dbReference type="EMBL" id="CAB3908290.1"/>
    </source>
</evidence>
<keyword evidence="3" id="KW-1185">Reference proteome</keyword>
<name>A0A6S7EE55_9BURK</name>
<keyword evidence="1" id="KW-0472">Membrane</keyword>
<dbReference type="AlphaFoldDB" id="A0A6S7EE55"/>
<reference evidence="2 3" key="1">
    <citation type="submission" date="2020-04" db="EMBL/GenBank/DDBJ databases">
        <authorList>
            <person name="De Canck E."/>
        </authorList>
    </citation>
    <scope>NUCLEOTIDE SEQUENCE [LARGE SCALE GENOMIC DNA]</scope>
    <source>
        <strain evidence="2 3">LMG 26858</strain>
    </source>
</reference>
<feature type="transmembrane region" description="Helical" evidence="1">
    <location>
        <begin position="21"/>
        <end position="39"/>
    </location>
</feature>
<dbReference type="EMBL" id="CADILG010000041">
    <property type="protein sequence ID" value="CAB3908290.1"/>
    <property type="molecule type" value="Genomic_DNA"/>
</dbReference>